<name>A0ABT9BKZ8_9BACT</name>
<feature type="chain" id="PRO_5045449073" evidence="1">
    <location>
        <begin position="26"/>
        <end position="656"/>
    </location>
</feature>
<dbReference type="RefSeq" id="WP_305008760.1">
    <property type="nucleotide sequence ID" value="NZ_JAUQSY010000019.1"/>
</dbReference>
<reference evidence="3" key="1">
    <citation type="submission" date="2023-07" db="EMBL/GenBank/DDBJ databases">
        <authorList>
            <person name="Kim M.K."/>
        </authorList>
    </citation>
    <scope>NUCLEOTIDE SEQUENCE</scope>
    <source>
        <strain evidence="3">ASUV-10-1</strain>
    </source>
</reference>
<feature type="signal peptide" evidence="1">
    <location>
        <begin position="1"/>
        <end position="25"/>
    </location>
</feature>
<accession>A0ABT9BKZ8</accession>
<evidence type="ECO:0000313" key="3">
    <source>
        <dbReference type="EMBL" id="MDO7877331.1"/>
    </source>
</evidence>
<evidence type="ECO:0000256" key="1">
    <source>
        <dbReference type="SAM" id="SignalP"/>
    </source>
</evidence>
<comment type="caution">
    <text evidence="3">The sequence shown here is derived from an EMBL/GenBank/DDBJ whole genome shotgun (WGS) entry which is preliminary data.</text>
</comment>
<evidence type="ECO:0000313" key="4">
    <source>
        <dbReference type="Proteomes" id="UP001176429"/>
    </source>
</evidence>
<organism evidence="3 4">
    <name type="scientific">Hymenobacter aranciens</name>
    <dbReference type="NCBI Taxonomy" id="3063996"/>
    <lineage>
        <taxon>Bacteria</taxon>
        <taxon>Pseudomonadati</taxon>
        <taxon>Bacteroidota</taxon>
        <taxon>Cytophagia</taxon>
        <taxon>Cytophagales</taxon>
        <taxon>Hymenobacteraceae</taxon>
        <taxon>Hymenobacter</taxon>
    </lineage>
</organism>
<dbReference type="Proteomes" id="UP001176429">
    <property type="component" value="Unassembled WGS sequence"/>
</dbReference>
<gene>
    <name evidence="3" type="ORF">Q5H93_21480</name>
</gene>
<keyword evidence="4" id="KW-1185">Reference proteome</keyword>
<dbReference type="Pfam" id="PF18962">
    <property type="entry name" value="Por_Secre_tail"/>
    <property type="match status" value="1"/>
</dbReference>
<dbReference type="EMBL" id="JAUQSY010000019">
    <property type="protein sequence ID" value="MDO7877331.1"/>
    <property type="molecule type" value="Genomic_DNA"/>
</dbReference>
<proteinExistence type="predicted"/>
<evidence type="ECO:0000259" key="2">
    <source>
        <dbReference type="Pfam" id="PF18962"/>
    </source>
</evidence>
<dbReference type="Gene3D" id="2.60.120.260">
    <property type="entry name" value="Galactose-binding domain-like"/>
    <property type="match status" value="1"/>
</dbReference>
<feature type="domain" description="Secretion system C-terminal sorting" evidence="2">
    <location>
        <begin position="584"/>
        <end position="654"/>
    </location>
</feature>
<keyword evidence="1" id="KW-0732">Signal</keyword>
<sequence length="656" mass="70245">MTLLFRIWHRGVLPALLLLAGSAAAQSIEVRPLGADPGRARYAPTAASRADQRRTTALSLPFFDDFTTPLEGAPRADLWMQAGGTLVSNRFAINPPTRGAVTFDGLKADGTGYTNFPPNGGSPYSATDTLTSLPIDLAGASAADQIFLSFAWQEGSLIGAPASSTSSSNVSFDLQFKASNGRWLSPTGWPKRPAGSNRRTLPFRQVVLPIEAAYLHGTFQFRFIATGRSAYAADTWSVDYVRLENGRGPNTATGALADTVTADVATSAGIDTLYHAGLSNPLRHYTAMPVWQYNAAAPGSELNPELGIKAQNLNPPPPPLPTQWLGTVRDLGTGINLGTWGNTTTNLTTLPVRVTNLVGDATQVPIPLTPEAKRLRYTLVLSSQETDARTLPNDTIFRDVTLSNYYAYDDGTPESAINFPALAVGQPGFFAYRFVANQADQVQALRLYPVFTADLATRSVIIGVWADDNGHPANTALATKSFAINYPLPAGSQYVELAFDTPVPVTGTFYVGYGQPSQGRILEYGLDRNTRIPPQTLWKSVYGTWSEITSADVVAGALMMQPVMNNNVLSATTPPVRDAAAFRLYPNPSRGSVSIEGPAFARATVLDALGRTAWEQPAAQAGQRQLDLGALPNGVYIVRLALPDGSVATRRLVISQ</sequence>
<protein>
    <submittedName>
        <fullName evidence="3">T9SS type A sorting domain-containing protein</fullName>
    </submittedName>
</protein>
<dbReference type="NCBIfam" id="TIGR04183">
    <property type="entry name" value="Por_Secre_tail"/>
    <property type="match status" value="1"/>
</dbReference>
<dbReference type="InterPro" id="IPR026444">
    <property type="entry name" value="Secre_tail"/>
</dbReference>